<dbReference type="GO" id="GO:0016740">
    <property type="term" value="F:transferase activity"/>
    <property type="evidence" value="ECO:0007669"/>
    <property type="project" value="UniProtKB-KW"/>
</dbReference>
<dbReference type="PANTHER" id="PTHR23416:SF78">
    <property type="entry name" value="LIPOPOLYSACCHARIDE BIOSYNTHESIS O-ACETYL TRANSFERASE WBBJ-RELATED"/>
    <property type="match status" value="1"/>
</dbReference>
<dbReference type="CDD" id="cd04647">
    <property type="entry name" value="LbH_MAT_like"/>
    <property type="match status" value="1"/>
</dbReference>
<dbReference type="PANTHER" id="PTHR23416">
    <property type="entry name" value="SIALIC ACID SYNTHASE-RELATED"/>
    <property type="match status" value="1"/>
</dbReference>
<evidence type="ECO:0000313" key="5">
    <source>
        <dbReference type="Proteomes" id="UP000177416"/>
    </source>
</evidence>
<dbReference type="SUPFAM" id="SSF51161">
    <property type="entry name" value="Trimeric LpxA-like enzymes"/>
    <property type="match status" value="1"/>
</dbReference>
<evidence type="ECO:0008006" key="6">
    <source>
        <dbReference type="Google" id="ProtNLM"/>
    </source>
</evidence>
<proteinExistence type="predicted"/>
<dbReference type="InterPro" id="IPR011004">
    <property type="entry name" value="Trimer_LpxA-like_sf"/>
</dbReference>
<comment type="caution">
    <text evidence="4">The sequence shown here is derived from an EMBL/GenBank/DDBJ whole genome shotgun (WGS) entry which is preliminary data.</text>
</comment>
<name>A0A1F5ZPJ3_9BACT</name>
<reference evidence="4 5" key="1">
    <citation type="journal article" date="2016" name="Nat. Commun.">
        <title>Thousands of microbial genomes shed light on interconnected biogeochemical processes in an aquifer system.</title>
        <authorList>
            <person name="Anantharaman K."/>
            <person name="Brown C.T."/>
            <person name="Hug L.A."/>
            <person name="Sharon I."/>
            <person name="Castelle C.J."/>
            <person name="Probst A.J."/>
            <person name="Thomas B.C."/>
            <person name="Singh A."/>
            <person name="Wilkins M.J."/>
            <person name="Karaoz U."/>
            <person name="Brodie E.L."/>
            <person name="Williams K.H."/>
            <person name="Hubbard S.S."/>
            <person name="Banfield J.F."/>
        </authorList>
    </citation>
    <scope>NUCLEOTIDE SEQUENCE [LARGE SCALE GENOMIC DNA]</scope>
</reference>
<accession>A0A1F5ZPJ3</accession>
<evidence type="ECO:0000256" key="1">
    <source>
        <dbReference type="ARBA" id="ARBA00022679"/>
    </source>
</evidence>
<feature type="transmembrane region" description="Helical" evidence="3">
    <location>
        <begin position="15"/>
        <end position="37"/>
    </location>
</feature>
<dbReference type="Gene3D" id="2.160.10.10">
    <property type="entry name" value="Hexapeptide repeat proteins"/>
    <property type="match status" value="1"/>
</dbReference>
<protein>
    <recommendedName>
        <fullName evidence="6">Acyltransferase</fullName>
    </recommendedName>
</protein>
<organism evidence="4 5">
    <name type="scientific">Candidatus Gottesmanbacteria bacterium RIFCSPHIGHO2_01_FULL_46_14</name>
    <dbReference type="NCBI Taxonomy" id="1798380"/>
    <lineage>
        <taxon>Bacteria</taxon>
        <taxon>Candidatus Gottesmaniibacteriota</taxon>
    </lineage>
</organism>
<keyword evidence="1" id="KW-0808">Transferase</keyword>
<dbReference type="AlphaFoldDB" id="A0A1F5ZPJ3"/>
<keyword evidence="2" id="KW-0677">Repeat</keyword>
<evidence type="ECO:0000256" key="3">
    <source>
        <dbReference type="SAM" id="Phobius"/>
    </source>
</evidence>
<keyword evidence="3" id="KW-0812">Transmembrane</keyword>
<sequence>MDALTEIGLGKAVRFVFYGVVGILLHGVVVPQIRVAILRLLGARIGSDTIIHDITFVNLYHYGFRRLHIGNRCFLGEEVLVDCRGWITLEDDVTLSDRVCLVSHINVGYKGHPLQAVYPTREDRVIIGSATYLGTGVIVLPGVTIGARSVIGAGAVVTQDIPSDRVAVGVPARVIKRIRKI</sequence>
<gene>
    <name evidence="4" type="ORF">A2875_03480</name>
</gene>
<dbReference type="Proteomes" id="UP000177416">
    <property type="component" value="Unassembled WGS sequence"/>
</dbReference>
<evidence type="ECO:0000256" key="2">
    <source>
        <dbReference type="ARBA" id="ARBA00022737"/>
    </source>
</evidence>
<dbReference type="InterPro" id="IPR051159">
    <property type="entry name" value="Hexapeptide_acetyltransf"/>
</dbReference>
<evidence type="ECO:0000313" key="4">
    <source>
        <dbReference type="EMBL" id="OGG14389.1"/>
    </source>
</evidence>
<dbReference type="InterPro" id="IPR001451">
    <property type="entry name" value="Hexapep"/>
</dbReference>
<dbReference type="EMBL" id="MFJJ01000021">
    <property type="protein sequence ID" value="OGG14389.1"/>
    <property type="molecule type" value="Genomic_DNA"/>
</dbReference>
<dbReference type="InterPro" id="IPR018357">
    <property type="entry name" value="Hexapep_transf_CS"/>
</dbReference>
<dbReference type="PROSITE" id="PS00101">
    <property type="entry name" value="HEXAPEP_TRANSFERASES"/>
    <property type="match status" value="1"/>
</dbReference>
<keyword evidence="3" id="KW-0472">Membrane</keyword>
<keyword evidence="3" id="KW-1133">Transmembrane helix</keyword>
<dbReference type="Pfam" id="PF00132">
    <property type="entry name" value="Hexapep"/>
    <property type="match status" value="1"/>
</dbReference>